<feature type="transmembrane region" description="Helical" evidence="5">
    <location>
        <begin position="144"/>
        <end position="164"/>
    </location>
</feature>
<feature type="transmembrane region" description="Helical" evidence="5">
    <location>
        <begin position="290"/>
        <end position="309"/>
    </location>
</feature>
<keyword evidence="4 5" id="KW-0472">Membrane</keyword>
<evidence type="ECO:0000313" key="6">
    <source>
        <dbReference type="EMBL" id="GBE90775.1"/>
    </source>
</evidence>
<gene>
    <name evidence="6" type="ORF">NCWK1_0494</name>
</gene>
<dbReference type="PANTHER" id="PTHR43424">
    <property type="entry name" value="LOCUS PUTATIVE PROTEIN 1-RELATED"/>
    <property type="match status" value="1"/>
</dbReference>
<feature type="transmembrane region" description="Helical" evidence="5">
    <location>
        <begin position="217"/>
        <end position="238"/>
    </location>
</feature>
<proteinExistence type="predicted"/>
<name>A0A2H6LC15_9NOSO</name>
<dbReference type="Proteomes" id="UP000236527">
    <property type="component" value="Unassembled WGS sequence"/>
</dbReference>
<organism evidence="6 7">
    <name type="scientific">Nostoc cycadae WK-1</name>
    <dbReference type="NCBI Taxonomy" id="1861711"/>
    <lineage>
        <taxon>Bacteria</taxon>
        <taxon>Bacillati</taxon>
        <taxon>Cyanobacteriota</taxon>
        <taxon>Cyanophyceae</taxon>
        <taxon>Nostocales</taxon>
        <taxon>Nostocaceae</taxon>
        <taxon>Nostoc</taxon>
    </lineage>
</organism>
<feature type="transmembrane region" description="Helical" evidence="5">
    <location>
        <begin position="176"/>
        <end position="196"/>
    </location>
</feature>
<keyword evidence="2 5" id="KW-0812">Transmembrane</keyword>
<feature type="transmembrane region" description="Helical" evidence="5">
    <location>
        <begin position="321"/>
        <end position="340"/>
    </location>
</feature>
<dbReference type="InterPro" id="IPR002797">
    <property type="entry name" value="Polysacc_synth"/>
</dbReference>
<keyword evidence="3 5" id="KW-1133">Transmembrane helix</keyword>
<dbReference type="RefSeq" id="WP_103123613.1">
    <property type="nucleotide sequence ID" value="NZ_DF978422.1"/>
</dbReference>
<reference evidence="7" key="1">
    <citation type="journal article" date="2018" name="Genome Announc.">
        <title>Draft Genome Sequence of the Nitrogen-Fixing and Hormogonia-Inducing Cyanobacterium Nostoc cycadae Strain WK-1, Isolated from the Coralloid Roots of Cycas revoluta.</title>
        <authorList>
            <person name="Kanesaki Y."/>
            <person name="Hirose M."/>
            <person name="Hirose Y."/>
            <person name="Fujisawa T."/>
            <person name="Nakamura Y."/>
            <person name="Watanabe S."/>
            <person name="Matsunaga S."/>
            <person name="Uchida H."/>
            <person name="Murakami A."/>
        </authorList>
    </citation>
    <scope>NUCLEOTIDE SEQUENCE [LARGE SCALE GENOMIC DNA]</scope>
    <source>
        <strain evidence="7">WK-1</strain>
    </source>
</reference>
<dbReference type="PANTHER" id="PTHR43424:SF1">
    <property type="entry name" value="LOCUS PUTATIVE PROTEIN 1-RELATED"/>
    <property type="match status" value="1"/>
</dbReference>
<dbReference type="GO" id="GO:0016020">
    <property type="term" value="C:membrane"/>
    <property type="evidence" value="ECO:0007669"/>
    <property type="project" value="UniProtKB-SubCell"/>
</dbReference>
<keyword evidence="7" id="KW-1185">Reference proteome</keyword>
<accession>A0A2H6LC15</accession>
<feature type="transmembrane region" description="Helical" evidence="5">
    <location>
        <begin position="420"/>
        <end position="442"/>
    </location>
</feature>
<feature type="transmembrane region" description="Helical" evidence="5">
    <location>
        <begin position="244"/>
        <end position="269"/>
    </location>
</feature>
<sequence length="477" mass="53354">MLEKRKLISNSLSMLINRLVQSIATFVLTAAIARILGAEALGQYLLAFSYYFIFVNISSQGLKTLFTRELAREPEKTSIFLTNGTLLQFIFALIGYVALAIVVFLLPYSVQTSTVCYIMGLTIIPFSLSNITEAIFQAQERMHLIALSTVPVYVLRVMLMIWAMQMKYGVNTLAEILLASEAIILVIEWLLLIGTVKLKWQIEKDFIWNSIKAARTFFAIEGIAVVSSRMQILIISLLGNEALVGIYGGIVQLMQPFLIIANSMATAIFPTLSKAVAQGKAHQRKITENFIEILLIIALPLLMGCWFFSKDLLIFLYNPSFAQGSLALNIITLTLLFLPFNRALSNLLVANGLEKFNLREVVITNTIGSFLGVLLVSQFQLLGAATTDLVMRILGFSQYCCYTYSRLFPLNILQIIRRPVLITFLMLPVFLILKGASHSFLITLMISTFIYCLIIGFMGINYLGGIRVVWSKVAVKR</sequence>
<evidence type="ECO:0000256" key="5">
    <source>
        <dbReference type="SAM" id="Phobius"/>
    </source>
</evidence>
<evidence type="ECO:0000256" key="1">
    <source>
        <dbReference type="ARBA" id="ARBA00004141"/>
    </source>
</evidence>
<comment type="caution">
    <text evidence="6">The sequence shown here is derived from an EMBL/GenBank/DDBJ whole genome shotgun (WGS) entry which is preliminary data.</text>
</comment>
<evidence type="ECO:0000256" key="4">
    <source>
        <dbReference type="ARBA" id="ARBA00023136"/>
    </source>
</evidence>
<feature type="transmembrane region" description="Helical" evidence="5">
    <location>
        <begin position="361"/>
        <end position="383"/>
    </location>
</feature>
<protein>
    <submittedName>
        <fullName evidence="6">Polysaccharide biosynthesis protein</fullName>
    </submittedName>
</protein>
<feature type="transmembrane region" description="Helical" evidence="5">
    <location>
        <begin position="448"/>
        <end position="470"/>
    </location>
</feature>
<evidence type="ECO:0000256" key="3">
    <source>
        <dbReference type="ARBA" id="ARBA00022989"/>
    </source>
</evidence>
<dbReference type="InterPro" id="IPR052556">
    <property type="entry name" value="PolySynth_Transporter"/>
</dbReference>
<dbReference type="Pfam" id="PF01943">
    <property type="entry name" value="Polysacc_synt"/>
    <property type="match status" value="1"/>
</dbReference>
<comment type="subcellular location">
    <subcellularLocation>
        <location evidence="1">Membrane</location>
        <topology evidence="1">Multi-pass membrane protein</topology>
    </subcellularLocation>
</comment>
<evidence type="ECO:0000313" key="7">
    <source>
        <dbReference type="Proteomes" id="UP000236527"/>
    </source>
</evidence>
<evidence type="ECO:0000256" key="2">
    <source>
        <dbReference type="ARBA" id="ARBA00022692"/>
    </source>
</evidence>
<feature type="transmembrane region" description="Helical" evidence="5">
    <location>
        <begin position="47"/>
        <end position="66"/>
    </location>
</feature>
<feature type="transmembrane region" description="Helical" evidence="5">
    <location>
        <begin position="86"/>
        <end position="106"/>
    </location>
</feature>
<dbReference type="AlphaFoldDB" id="A0A2H6LC15"/>
<feature type="transmembrane region" description="Helical" evidence="5">
    <location>
        <begin position="112"/>
        <end position="132"/>
    </location>
</feature>
<dbReference type="EMBL" id="BDGE01000008">
    <property type="protein sequence ID" value="GBE90775.1"/>
    <property type="molecule type" value="Genomic_DNA"/>
</dbReference>